<evidence type="ECO:0000256" key="1">
    <source>
        <dbReference type="SAM" id="MobiDB-lite"/>
    </source>
</evidence>
<accession>A0ABY7MA67</accession>
<organism evidence="2 3">
    <name type="scientific">Tepidiforma flava</name>
    <dbReference type="NCBI Taxonomy" id="3004094"/>
    <lineage>
        <taxon>Bacteria</taxon>
        <taxon>Bacillati</taxon>
        <taxon>Chloroflexota</taxon>
        <taxon>Tepidiformia</taxon>
        <taxon>Tepidiformales</taxon>
        <taxon>Tepidiformaceae</taxon>
        <taxon>Tepidiforma</taxon>
    </lineage>
</organism>
<dbReference type="EMBL" id="CP115149">
    <property type="protein sequence ID" value="WBL37172.1"/>
    <property type="molecule type" value="Genomic_DNA"/>
</dbReference>
<feature type="compositionally biased region" description="Basic residues" evidence="1">
    <location>
        <begin position="117"/>
        <end position="134"/>
    </location>
</feature>
<dbReference type="Proteomes" id="UP001212803">
    <property type="component" value="Chromosome"/>
</dbReference>
<dbReference type="RefSeq" id="WP_270057685.1">
    <property type="nucleotide sequence ID" value="NZ_CP115149.1"/>
</dbReference>
<feature type="region of interest" description="Disordered" evidence="1">
    <location>
        <begin position="81"/>
        <end position="134"/>
    </location>
</feature>
<feature type="compositionally biased region" description="Basic and acidic residues" evidence="1">
    <location>
        <begin position="93"/>
        <end position="104"/>
    </location>
</feature>
<sequence>MGFALAVAPAIAIAFVGWTRLDQAAKDDEAGLADEGSCRRRCTSPRPARGFEVGITKAGLLTYTTEPAAFMKLREEISQSLGHGVAAVPRAGRAHEDGRGQGEVRRRRGPPWSPSKSSRRSTAKRSTRRTRPRC</sequence>
<feature type="region of interest" description="Disordered" evidence="1">
    <location>
        <begin position="29"/>
        <end position="48"/>
    </location>
</feature>
<evidence type="ECO:0000313" key="3">
    <source>
        <dbReference type="Proteomes" id="UP001212803"/>
    </source>
</evidence>
<protein>
    <submittedName>
        <fullName evidence="2">Uncharacterized protein</fullName>
    </submittedName>
</protein>
<reference evidence="2 3" key="1">
    <citation type="journal article" date="2023" name="ISME J.">
        <title>Thermophilic Dehalococcoidia with unusual traits shed light on an unexpected past.</title>
        <authorList>
            <person name="Palmer M."/>
            <person name="Covington J.K."/>
            <person name="Zhou E.M."/>
            <person name="Thomas S.C."/>
            <person name="Habib N."/>
            <person name="Seymour C.O."/>
            <person name="Lai D."/>
            <person name="Johnston J."/>
            <person name="Hashimi A."/>
            <person name="Jiao J.Y."/>
            <person name="Muok A.R."/>
            <person name="Liu L."/>
            <person name="Xian W.D."/>
            <person name="Zhi X.Y."/>
            <person name="Li M.M."/>
            <person name="Silva L.P."/>
            <person name="Bowen B.P."/>
            <person name="Louie K."/>
            <person name="Briegel A."/>
            <person name="Pett-Ridge J."/>
            <person name="Weber P.K."/>
            <person name="Tocheva E.I."/>
            <person name="Woyke T."/>
            <person name="Northen T.R."/>
            <person name="Mayali X."/>
            <person name="Li W.J."/>
            <person name="Hedlund B.P."/>
        </authorList>
    </citation>
    <scope>NUCLEOTIDE SEQUENCE [LARGE SCALE GENOMIC DNA]</scope>
    <source>
        <strain evidence="2 3">YIM 72310</strain>
    </source>
</reference>
<keyword evidence="3" id="KW-1185">Reference proteome</keyword>
<gene>
    <name evidence="2" type="ORF">O0235_06290</name>
</gene>
<proteinExistence type="predicted"/>
<name>A0ABY7MA67_9CHLR</name>
<evidence type="ECO:0000313" key="2">
    <source>
        <dbReference type="EMBL" id="WBL37172.1"/>
    </source>
</evidence>